<dbReference type="InterPro" id="IPR001940">
    <property type="entry name" value="Peptidase_S1C"/>
</dbReference>
<dbReference type="Gene3D" id="2.40.10.120">
    <property type="match status" value="1"/>
</dbReference>
<dbReference type="SMART" id="SM00228">
    <property type="entry name" value="PDZ"/>
    <property type="match status" value="1"/>
</dbReference>
<dbReference type="GO" id="GO:0004252">
    <property type="term" value="F:serine-type endopeptidase activity"/>
    <property type="evidence" value="ECO:0007669"/>
    <property type="project" value="InterPro"/>
</dbReference>
<proteinExistence type="predicted"/>
<dbReference type="AlphaFoldDB" id="A0A381USG2"/>
<feature type="domain" description="PDZ" evidence="3">
    <location>
        <begin position="298"/>
        <end position="380"/>
    </location>
</feature>
<dbReference type="InterPro" id="IPR001478">
    <property type="entry name" value="PDZ"/>
</dbReference>
<dbReference type="Pfam" id="PF13180">
    <property type="entry name" value="PDZ_2"/>
    <property type="match status" value="1"/>
</dbReference>
<dbReference type="InterPro" id="IPR009003">
    <property type="entry name" value="Peptidase_S1_PA"/>
</dbReference>
<evidence type="ECO:0000256" key="2">
    <source>
        <dbReference type="ARBA" id="ARBA00022801"/>
    </source>
</evidence>
<dbReference type="EMBL" id="UINC01007033">
    <property type="protein sequence ID" value="SVA31040.1"/>
    <property type="molecule type" value="Genomic_DNA"/>
</dbReference>
<dbReference type="InterPro" id="IPR036034">
    <property type="entry name" value="PDZ_sf"/>
</dbReference>
<accession>A0A381USG2</accession>
<organism evidence="4">
    <name type="scientific">marine metagenome</name>
    <dbReference type="NCBI Taxonomy" id="408172"/>
    <lineage>
        <taxon>unclassified sequences</taxon>
        <taxon>metagenomes</taxon>
        <taxon>ecological metagenomes</taxon>
    </lineage>
</organism>
<dbReference type="PANTHER" id="PTHR43343">
    <property type="entry name" value="PEPTIDASE S12"/>
    <property type="match status" value="1"/>
</dbReference>
<gene>
    <name evidence="4" type="ORF">METZ01_LOCUS83894</name>
</gene>
<dbReference type="PANTHER" id="PTHR43343:SF3">
    <property type="entry name" value="PROTEASE DO-LIKE 8, CHLOROPLASTIC"/>
    <property type="match status" value="1"/>
</dbReference>
<dbReference type="Gene3D" id="2.30.42.10">
    <property type="match status" value="1"/>
</dbReference>
<protein>
    <recommendedName>
        <fullName evidence="3">PDZ domain-containing protein</fullName>
    </recommendedName>
</protein>
<dbReference type="InterPro" id="IPR051201">
    <property type="entry name" value="Chloro_Bact_Ser_Proteases"/>
</dbReference>
<reference evidence="4" key="1">
    <citation type="submission" date="2018-05" db="EMBL/GenBank/DDBJ databases">
        <authorList>
            <person name="Lanie J.A."/>
            <person name="Ng W.-L."/>
            <person name="Kazmierczak K.M."/>
            <person name="Andrzejewski T.M."/>
            <person name="Davidsen T.M."/>
            <person name="Wayne K.J."/>
            <person name="Tettelin H."/>
            <person name="Glass J.I."/>
            <person name="Rusch D."/>
            <person name="Podicherti R."/>
            <person name="Tsui H.-C.T."/>
            <person name="Winkler M.E."/>
        </authorList>
    </citation>
    <scope>NUCLEOTIDE SEQUENCE</scope>
</reference>
<dbReference type="GO" id="GO:0006508">
    <property type="term" value="P:proteolysis"/>
    <property type="evidence" value="ECO:0007669"/>
    <property type="project" value="UniProtKB-KW"/>
</dbReference>
<keyword evidence="2" id="KW-0378">Hydrolase</keyword>
<evidence type="ECO:0000313" key="4">
    <source>
        <dbReference type="EMBL" id="SVA31040.1"/>
    </source>
</evidence>
<evidence type="ECO:0000259" key="3">
    <source>
        <dbReference type="SMART" id="SM00228"/>
    </source>
</evidence>
<dbReference type="SUPFAM" id="SSF50494">
    <property type="entry name" value="Trypsin-like serine proteases"/>
    <property type="match status" value="1"/>
</dbReference>
<name>A0A381USG2_9ZZZZ</name>
<dbReference type="SUPFAM" id="SSF50156">
    <property type="entry name" value="PDZ domain-like"/>
    <property type="match status" value="1"/>
</dbReference>
<sequence>MPIGSTIKRTIICTLILCALTVLMCLGCKIEEDLDSSVEVATQSKPTVSSPDVVKNLSSPVASQTAIPFPTLVPLTSTIPIVSKEESLSTVEVVKLLKPSVVHIASGSVSMDIFNQPVPRTGVGSGLMLDLEGRILTNNHVISSAQLVTVTLGDGRSYSASLVGADPVTDLAVIQINAAQLVPARLGNSSEIEVGEDVIAVGHALGLKGGPTVSKGVVSAVNRTIAVNSQSSMVDLIQTDASINPGNSGGPLVNMEGEVIGINTAIINDSNGIGFAINIDDAKAIVGQLIEFGVVNRGFIGISPFDVTDSIRDKINLPVAEGVIIAGIVSGYPADLSGLEVEDVIIKLGEVNISNSGDLSKYLIDHPPGSEVVVTFYRDGSLGMVELTLASARQ</sequence>
<keyword evidence="1" id="KW-0645">Protease</keyword>
<evidence type="ECO:0000256" key="1">
    <source>
        <dbReference type="ARBA" id="ARBA00022670"/>
    </source>
</evidence>
<dbReference type="Pfam" id="PF13365">
    <property type="entry name" value="Trypsin_2"/>
    <property type="match status" value="1"/>
</dbReference>
<dbReference type="PRINTS" id="PR00834">
    <property type="entry name" value="PROTEASES2C"/>
</dbReference>